<accession>A0ABQ9XLM0</accession>
<feature type="signal peptide" evidence="2">
    <location>
        <begin position="1"/>
        <end position="23"/>
    </location>
</feature>
<evidence type="ECO:0000256" key="2">
    <source>
        <dbReference type="SAM" id="SignalP"/>
    </source>
</evidence>
<name>A0ABQ9XLM0_9EUKA</name>
<evidence type="ECO:0008006" key="5">
    <source>
        <dbReference type="Google" id="ProtNLM"/>
    </source>
</evidence>
<evidence type="ECO:0000313" key="3">
    <source>
        <dbReference type="EMBL" id="KAK2953318.1"/>
    </source>
</evidence>
<evidence type="ECO:0000256" key="1">
    <source>
        <dbReference type="SAM" id="Phobius"/>
    </source>
</evidence>
<dbReference type="EMBL" id="JARBJD010000093">
    <property type="protein sequence ID" value="KAK2953318.1"/>
    <property type="molecule type" value="Genomic_DNA"/>
</dbReference>
<keyword evidence="4" id="KW-1185">Reference proteome</keyword>
<evidence type="ECO:0000313" key="4">
    <source>
        <dbReference type="Proteomes" id="UP001281761"/>
    </source>
</evidence>
<feature type="transmembrane region" description="Helical" evidence="1">
    <location>
        <begin position="6"/>
        <end position="34"/>
    </location>
</feature>
<dbReference type="CDD" id="cd09917">
    <property type="entry name" value="F-box_SF"/>
    <property type="match status" value="1"/>
</dbReference>
<protein>
    <recommendedName>
        <fullName evidence="5">Secreted protein</fullName>
    </recommendedName>
</protein>
<keyword evidence="1" id="KW-0812">Transmembrane</keyword>
<gene>
    <name evidence="3" type="ORF">BLNAU_11781</name>
</gene>
<feature type="chain" id="PRO_5046381807" description="Secreted protein" evidence="2">
    <location>
        <begin position="24"/>
        <end position="67"/>
    </location>
</feature>
<proteinExistence type="predicted"/>
<organism evidence="3 4">
    <name type="scientific">Blattamonas nauphoetae</name>
    <dbReference type="NCBI Taxonomy" id="2049346"/>
    <lineage>
        <taxon>Eukaryota</taxon>
        <taxon>Metamonada</taxon>
        <taxon>Preaxostyla</taxon>
        <taxon>Oxymonadida</taxon>
        <taxon>Blattamonas</taxon>
    </lineage>
</organism>
<keyword evidence="2" id="KW-0732">Signal</keyword>
<keyword evidence="1" id="KW-0472">Membrane</keyword>
<reference evidence="3 4" key="1">
    <citation type="journal article" date="2022" name="bioRxiv">
        <title>Genomics of Preaxostyla Flagellates Illuminates Evolutionary Transitions and the Path Towards Mitochondrial Loss.</title>
        <authorList>
            <person name="Novak L.V.F."/>
            <person name="Treitli S.C."/>
            <person name="Pyrih J."/>
            <person name="Halakuc P."/>
            <person name="Pipaliya S.V."/>
            <person name="Vacek V."/>
            <person name="Brzon O."/>
            <person name="Soukal P."/>
            <person name="Eme L."/>
            <person name="Dacks J.B."/>
            <person name="Karnkowska A."/>
            <person name="Elias M."/>
            <person name="Hampl V."/>
        </authorList>
    </citation>
    <scope>NUCLEOTIDE SEQUENCE [LARGE SCALE GENOMIC DNA]</scope>
    <source>
        <strain evidence="3">NAU3</strain>
        <tissue evidence="3">Gut</tissue>
    </source>
</reference>
<keyword evidence="1" id="KW-1133">Transmembrane helix</keyword>
<sequence>MGWGLLWPFMVSSLPVMIPVCTGLEVCFVFEAAFSINSSRIFKFCGVDTLATLRITCKRFHDLTQPD</sequence>
<dbReference type="Proteomes" id="UP001281761">
    <property type="component" value="Unassembled WGS sequence"/>
</dbReference>
<comment type="caution">
    <text evidence="3">The sequence shown here is derived from an EMBL/GenBank/DDBJ whole genome shotgun (WGS) entry which is preliminary data.</text>
</comment>